<keyword evidence="7 11" id="KW-0505">Motor protein</keyword>
<accession>A0A1V9YMQ7</accession>
<keyword evidence="2" id="KW-0963">Cytoplasm</keyword>
<dbReference type="PROSITE" id="PS50067">
    <property type="entry name" value="KINESIN_MOTOR_2"/>
    <property type="match status" value="1"/>
</dbReference>
<evidence type="ECO:0000313" key="16">
    <source>
        <dbReference type="Proteomes" id="UP000243579"/>
    </source>
</evidence>
<dbReference type="STRING" id="1202772.A0A1V9YMQ7"/>
<keyword evidence="8" id="KW-0206">Cytoskeleton</keyword>
<evidence type="ECO:0000259" key="14">
    <source>
        <dbReference type="PROSITE" id="PS50067"/>
    </source>
</evidence>
<dbReference type="Pfam" id="PF00225">
    <property type="entry name" value="Kinesin"/>
    <property type="match status" value="1"/>
</dbReference>
<dbReference type="GO" id="GO:0007018">
    <property type="term" value="P:microtubule-based movement"/>
    <property type="evidence" value="ECO:0007669"/>
    <property type="project" value="InterPro"/>
</dbReference>
<comment type="similarity">
    <text evidence="9">Belongs to the TRAFAC class myosin-kinesin ATPase superfamily. Kinesin family. KIN-12 subfamily.</text>
</comment>
<reference evidence="15 16" key="1">
    <citation type="journal article" date="2014" name="Genome Biol. Evol.">
        <title>The secreted proteins of Achlya hypogyna and Thraustotheca clavata identify the ancestral oomycete secretome and reveal gene acquisitions by horizontal gene transfer.</title>
        <authorList>
            <person name="Misner I."/>
            <person name="Blouin N."/>
            <person name="Leonard G."/>
            <person name="Richards T.A."/>
            <person name="Lane C.E."/>
        </authorList>
    </citation>
    <scope>NUCLEOTIDE SEQUENCE [LARGE SCALE GENOMIC DNA]</scope>
    <source>
        <strain evidence="15 16">ATCC 48635</strain>
    </source>
</reference>
<evidence type="ECO:0000256" key="1">
    <source>
        <dbReference type="ARBA" id="ARBA00004186"/>
    </source>
</evidence>
<dbReference type="GO" id="GO:0008017">
    <property type="term" value="F:microtubule binding"/>
    <property type="evidence" value="ECO:0007669"/>
    <property type="project" value="InterPro"/>
</dbReference>
<dbReference type="GO" id="GO:0005524">
    <property type="term" value="F:ATP binding"/>
    <property type="evidence" value="ECO:0007669"/>
    <property type="project" value="UniProtKB-UniRule"/>
</dbReference>
<dbReference type="FunFam" id="3.40.850.10:FF:000019">
    <property type="entry name" value="Kinesin-like protein KIN-5D"/>
    <property type="match status" value="1"/>
</dbReference>
<organism evidence="15 16">
    <name type="scientific">Achlya hypogyna</name>
    <name type="common">Oomycete</name>
    <name type="synonym">Protoachlya hypogyna</name>
    <dbReference type="NCBI Taxonomy" id="1202772"/>
    <lineage>
        <taxon>Eukaryota</taxon>
        <taxon>Sar</taxon>
        <taxon>Stramenopiles</taxon>
        <taxon>Oomycota</taxon>
        <taxon>Saprolegniomycetes</taxon>
        <taxon>Saprolegniales</taxon>
        <taxon>Achlyaceae</taxon>
        <taxon>Achlya</taxon>
    </lineage>
</organism>
<dbReference type="InterPro" id="IPR031794">
    <property type="entry name" value="HMMR_C"/>
</dbReference>
<evidence type="ECO:0000256" key="8">
    <source>
        <dbReference type="ARBA" id="ARBA00023212"/>
    </source>
</evidence>
<dbReference type="PRINTS" id="PR00380">
    <property type="entry name" value="KINESINHEAVY"/>
</dbReference>
<dbReference type="InterPro" id="IPR001752">
    <property type="entry name" value="Kinesin_motor_dom"/>
</dbReference>
<dbReference type="GO" id="GO:0003777">
    <property type="term" value="F:microtubule motor activity"/>
    <property type="evidence" value="ECO:0007669"/>
    <property type="project" value="InterPro"/>
</dbReference>
<proteinExistence type="inferred from homology"/>
<evidence type="ECO:0000256" key="5">
    <source>
        <dbReference type="ARBA" id="ARBA00022840"/>
    </source>
</evidence>
<dbReference type="InterPro" id="IPR044986">
    <property type="entry name" value="KIF15/KIN-12"/>
</dbReference>
<feature type="coiled-coil region" evidence="12">
    <location>
        <begin position="1057"/>
        <end position="1105"/>
    </location>
</feature>
<comment type="similarity">
    <text evidence="10">Belongs to the TRAFAC class myosin-kinesin ATPase superfamily. Kinesin family. KIN-5/BimC subfamily.</text>
</comment>
<dbReference type="GO" id="GO:0005874">
    <property type="term" value="C:microtubule"/>
    <property type="evidence" value="ECO:0007669"/>
    <property type="project" value="UniProtKB-KW"/>
</dbReference>
<feature type="coiled-coil region" evidence="12">
    <location>
        <begin position="1291"/>
        <end position="1325"/>
    </location>
</feature>
<feature type="coiled-coil region" evidence="12">
    <location>
        <begin position="958"/>
        <end position="992"/>
    </location>
</feature>
<dbReference type="Gene3D" id="3.40.850.10">
    <property type="entry name" value="Kinesin motor domain"/>
    <property type="match status" value="1"/>
</dbReference>
<feature type="domain" description="Kinesin motor" evidence="14">
    <location>
        <begin position="4"/>
        <end position="349"/>
    </location>
</feature>
<feature type="region of interest" description="Disordered" evidence="13">
    <location>
        <begin position="379"/>
        <end position="404"/>
    </location>
</feature>
<keyword evidence="5 11" id="KW-0067">ATP-binding</keyword>
<gene>
    <name evidence="15" type="ORF">ACHHYP_09622</name>
</gene>
<dbReference type="PANTHER" id="PTHR37739:SF8">
    <property type="entry name" value="KINESIN-LIKE PROTEIN KIN-12D"/>
    <property type="match status" value="1"/>
</dbReference>
<dbReference type="GO" id="GO:0005819">
    <property type="term" value="C:spindle"/>
    <property type="evidence" value="ECO:0007669"/>
    <property type="project" value="UniProtKB-SubCell"/>
</dbReference>
<protein>
    <submittedName>
        <fullName evidence="15">Kinesin-like protein</fullName>
    </submittedName>
</protein>
<dbReference type="OrthoDB" id="75232at2759"/>
<evidence type="ECO:0000256" key="3">
    <source>
        <dbReference type="ARBA" id="ARBA00022701"/>
    </source>
</evidence>
<dbReference type="PROSITE" id="PS00411">
    <property type="entry name" value="KINESIN_MOTOR_1"/>
    <property type="match status" value="1"/>
</dbReference>
<comment type="caution">
    <text evidence="15">The sequence shown here is derived from an EMBL/GenBank/DDBJ whole genome shotgun (WGS) entry which is preliminary data.</text>
</comment>
<feature type="binding site" evidence="11">
    <location>
        <begin position="92"/>
        <end position="99"/>
    </location>
    <ligand>
        <name>ATP</name>
        <dbReference type="ChEBI" id="CHEBI:30616"/>
    </ligand>
</feature>
<comment type="subcellular location">
    <subcellularLocation>
        <location evidence="1">Cytoplasm</location>
        <location evidence="1">Cytoskeleton</location>
        <location evidence="1">Spindle</location>
    </subcellularLocation>
</comment>
<dbReference type="CDD" id="cd00106">
    <property type="entry name" value="KISc"/>
    <property type="match status" value="1"/>
</dbReference>
<dbReference type="InterPro" id="IPR019821">
    <property type="entry name" value="Kinesin_motor_CS"/>
</dbReference>
<evidence type="ECO:0000256" key="6">
    <source>
        <dbReference type="ARBA" id="ARBA00023054"/>
    </source>
</evidence>
<evidence type="ECO:0000313" key="15">
    <source>
        <dbReference type="EMBL" id="OQR86983.1"/>
    </source>
</evidence>
<evidence type="ECO:0000256" key="4">
    <source>
        <dbReference type="ARBA" id="ARBA00022741"/>
    </source>
</evidence>
<sequence length="1406" mass="154276">MAENVQVFCRVRPPNAREMVGGAARRCVTADLTEGQSLVLASAVQKKEQPRNFYFDRVFGERSSQEQVFEVVGRPITTACLEGYNGTIFAYGQTGSGKTFTMLGEEGHSENRGLVPRVLEYLFEKRDVREGSAEFEATSTIEYKYICSFLEIYNERVYDLLDGTTSEAGLNLRENHVKGVFVEGLKEAVVENAQQATELMSIGTQNRHVGHTSMNRESSRSHSVFILQIHSKETTANGLIKKRQARFNLVDLAGSERQKSTEAAGDRLKEAGNINKSLSALGNVIMALSEQAVGKTRHVHYRDSKLTYLLKDSLGGNSKTFMIAALSPAEDCMGETHSTLKFAQRAKMIKNNAFINEDTSGNVFLLQEEIKRLRLQLQQAGDHSNNNHHPEHQAPSSYNPFSELNDNPLPVDCDPAVDARFRELENTLSNIVDEHSTQKRALEVLQLRDGHYRELCAQLKRKTLHLRFLLKLRADRETNVDHIERIQQELEYNPSADAIEWRLKHDEMERIYLDLQEEYAALRDASAGGPQADEAARLQQMHFDVAKQLSLVIKDKHALQARLGSAEEPQPPTTDGTTLALEAQLAQAHALQSLAEDERAKTLLDALRLREKLQSHELKLALQQDLVGDLEQQISLLQEMLSAERTNREAATAALRRAHADEVLQLQQQHLQNEFRLATMAQHVAGAANVEAQWIDREAALTAQLASAQESIRDLTHQVSAFSSESQALHGAVREASEREVALAARAQELEAAKTALEVAKADLEAVAVKYLEALDAKDDALQAAIGDSEQLAFALAEAKAAAVAANTALAVEQAARREETTKATQTADDLRTALAKAVALEVAKAEADITLQELQAASTRDREVADAQSTELREALDAKDDALQAAIGESERLAFELAEATAALAATEARLAAAESVGAEASADVARLMAERDDLATAKSALEASFAELSAREKSDHAAFEAQLNDAREAADAQEDKLQAALGEVDRLRYELSETLKLHSEREDELKTTLAAATAARDADVAALEVQLAAQATATETVQAALDEMTAKHSDVMAQLADTVQQRDEANAALSALRADAAATEATLQDAQGDVTRLDAEVQAATEREAAVACARDELEAALATSEATLAATVARTDAAIAALEQAVLDAEGEKIVVTNLLALSTEEKASLKTAAAAREDALVADVEALTRQVDETRQYNDVLKSTLQLDKDEFTAQIVALETAVAAAEAKVPPLEAELEVLRTEMEAATASGIAALKDQLRTDMEKLAADRKRWKYKNEQVMLKAIESEYAMNQAKRENDRLVEDMAELQSRLEALLEEKEQLVGHHNAKQKIQHHIKVKEDNNRLLSDLRAMTDENFKLKKRIEKLEVYVAPDAEMVAALGSPLKRQKSLTMIPAESPMRGKRPRP</sequence>
<evidence type="ECO:0000256" key="13">
    <source>
        <dbReference type="SAM" id="MobiDB-lite"/>
    </source>
</evidence>
<feature type="coiled-coil region" evidence="12">
    <location>
        <begin position="698"/>
        <end position="770"/>
    </location>
</feature>
<evidence type="ECO:0000256" key="11">
    <source>
        <dbReference type="PROSITE-ProRule" id="PRU00283"/>
    </source>
</evidence>
<evidence type="ECO:0000256" key="2">
    <source>
        <dbReference type="ARBA" id="ARBA00022490"/>
    </source>
</evidence>
<dbReference type="Pfam" id="PF15908">
    <property type="entry name" value="HMMR_C"/>
    <property type="match status" value="1"/>
</dbReference>
<keyword evidence="16" id="KW-1185">Reference proteome</keyword>
<keyword evidence="6 12" id="KW-0175">Coiled coil</keyword>
<dbReference type="Proteomes" id="UP000243579">
    <property type="component" value="Unassembled WGS sequence"/>
</dbReference>
<dbReference type="PANTHER" id="PTHR37739">
    <property type="entry name" value="KINESIN-LIKE PROTEIN KIN-12D"/>
    <property type="match status" value="1"/>
</dbReference>
<keyword evidence="4 11" id="KW-0547">Nucleotide-binding</keyword>
<evidence type="ECO:0000256" key="9">
    <source>
        <dbReference type="ARBA" id="ARBA00034488"/>
    </source>
</evidence>
<evidence type="ECO:0000256" key="10">
    <source>
        <dbReference type="ARBA" id="ARBA00034704"/>
    </source>
</evidence>
<dbReference type="SUPFAM" id="SSF52540">
    <property type="entry name" value="P-loop containing nucleoside triphosphate hydrolases"/>
    <property type="match status" value="1"/>
</dbReference>
<dbReference type="InterPro" id="IPR027417">
    <property type="entry name" value="P-loop_NTPase"/>
</dbReference>
<evidence type="ECO:0000256" key="7">
    <source>
        <dbReference type="ARBA" id="ARBA00023175"/>
    </source>
</evidence>
<name>A0A1V9YMQ7_ACHHY</name>
<dbReference type="GO" id="GO:0007010">
    <property type="term" value="P:cytoskeleton organization"/>
    <property type="evidence" value="ECO:0007669"/>
    <property type="project" value="UniProtKB-ARBA"/>
</dbReference>
<dbReference type="EMBL" id="JNBR01001471">
    <property type="protein sequence ID" value="OQR86983.1"/>
    <property type="molecule type" value="Genomic_DNA"/>
</dbReference>
<dbReference type="SMART" id="SM00129">
    <property type="entry name" value="KISc"/>
    <property type="match status" value="1"/>
</dbReference>
<keyword evidence="3" id="KW-0493">Microtubule</keyword>
<dbReference type="InterPro" id="IPR036961">
    <property type="entry name" value="Kinesin_motor_dom_sf"/>
</dbReference>
<feature type="compositionally biased region" description="Polar residues" evidence="13">
    <location>
        <begin position="394"/>
        <end position="404"/>
    </location>
</feature>
<evidence type="ECO:0000256" key="12">
    <source>
        <dbReference type="SAM" id="Coils"/>
    </source>
</evidence>